<dbReference type="GeneID" id="7050859"/>
<dbReference type="GO" id="GO:0000398">
    <property type="term" value="P:mRNA splicing, via spliceosome"/>
    <property type="evidence" value="ECO:0000318"/>
    <property type="project" value="GO_Central"/>
</dbReference>
<keyword evidence="2" id="KW-0863">Zinc-finger</keyword>
<name>B6JX61_SCHJY</name>
<evidence type="ECO:0000259" key="6">
    <source>
        <dbReference type="SMART" id="SM00451"/>
    </source>
</evidence>
<dbReference type="Pfam" id="PF12171">
    <property type="entry name" value="zf-C2H2_jaz"/>
    <property type="match status" value="1"/>
</dbReference>
<dbReference type="GO" id="GO:0003676">
    <property type="term" value="F:nucleic acid binding"/>
    <property type="evidence" value="ECO:0007669"/>
    <property type="project" value="InterPro"/>
</dbReference>
<feature type="region of interest" description="Disordered" evidence="5">
    <location>
        <begin position="1"/>
        <end position="22"/>
    </location>
</feature>
<dbReference type="Proteomes" id="UP000001744">
    <property type="component" value="Unassembled WGS sequence"/>
</dbReference>
<evidence type="ECO:0000256" key="5">
    <source>
        <dbReference type="SAM" id="MobiDB-lite"/>
    </source>
</evidence>
<dbReference type="GO" id="GO:0046540">
    <property type="term" value="C:U4/U6 x U5 tri-snRNP complex"/>
    <property type="evidence" value="ECO:0000318"/>
    <property type="project" value="GO_Central"/>
</dbReference>
<dbReference type="AlphaFoldDB" id="B6JX61"/>
<organism evidence="7 9">
    <name type="scientific">Schizosaccharomyces japonicus (strain yFS275 / FY16936)</name>
    <name type="common">Fission yeast</name>
    <dbReference type="NCBI Taxonomy" id="402676"/>
    <lineage>
        <taxon>Eukaryota</taxon>
        <taxon>Fungi</taxon>
        <taxon>Dikarya</taxon>
        <taxon>Ascomycota</taxon>
        <taxon>Taphrinomycotina</taxon>
        <taxon>Schizosaccharomycetes</taxon>
        <taxon>Schizosaccharomycetales</taxon>
        <taxon>Schizosaccharomycetaceae</taxon>
        <taxon>Schizosaccharomyces</taxon>
    </lineage>
</organism>
<dbReference type="GO" id="GO:0008270">
    <property type="term" value="F:zinc ion binding"/>
    <property type="evidence" value="ECO:0007669"/>
    <property type="project" value="UniProtKB-KW"/>
</dbReference>
<dbReference type="JaponicusDB" id="SJAG_00989">
    <property type="gene designation" value="snu23"/>
</dbReference>
<evidence type="ECO:0000313" key="8">
    <source>
        <dbReference type="JaponicusDB" id="SJAG_00989"/>
    </source>
</evidence>
<feature type="compositionally biased region" description="Basic residues" evidence="5">
    <location>
        <begin position="138"/>
        <end position="152"/>
    </location>
</feature>
<evidence type="ECO:0000256" key="1">
    <source>
        <dbReference type="ARBA" id="ARBA00022723"/>
    </source>
</evidence>
<dbReference type="OrthoDB" id="30343at2759"/>
<evidence type="ECO:0000313" key="9">
    <source>
        <dbReference type="Proteomes" id="UP000001744"/>
    </source>
</evidence>
<evidence type="ECO:0000313" key="7">
    <source>
        <dbReference type="EMBL" id="EEB05962.1"/>
    </source>
</evidence>
<keyword evidence="3" id="KW-0862">Zinc</keyword>
<dbReference type="InterPro" id="IPR022755">
    <property type="entry name" value="Znf_C2H2_jaz"/>
</dbReference>
<dbReference type="eggNOG" id="KOG4727">
    <property type="taxonomic scope" value="Eukaryota"/>
</dbReference>
<dbReference type="STRING" id="402676.B6JX61"/>
<dbReference type="GO" id="GO:0005681">
    <property type="term" value="C:spliceosomal complex"/>
    <property type="evidence" value="ECO:0007669"/>
    <property type="project" value="InterPro"/>
</dbReference>
<dbReference type="InterPro" id="IPR036236">
    <property type="entry name" value="Znf_C2H2_sf"/>
</dbReference>
<proteinExistence type="predicted"/>
<accession>B6JX61</accession>
<keyword evidence="1" id="KW-0479">Metal-binding</keyword>
<dbReference type="VEuPathDB" id="FungiDB:SJAG_00989"/>
<keyword evidence="9" id="KW-1185">Reference proteome</keyword>
<dbReference type="RefSeq" id="XP_002172255.1">
    <property type="nucleotide sequence ID" value="XM_002172219.1"/>
</dbReference>
<dbReference type="OMA" id="AGWYCEA"/>
<dbReference type="PANTHER" id="PTHR45986">
    <property type="entry name" value="ZINC FINGER MATRIN-TYPE PROTEIN 2"/>
    <property type="match status" value="1"/>
</dbReference>
<dbReference type="PANTHER" id="PTHR45986:SF1">
    <property type="entry name" value="ZINC FINGER MATRIN-TYPE PROTEIN 2"/>
    <property type="match status" value="1"/>
</dbReference>
<sequence length="182" mass="20506">MGTEKKLTTHTQASAPSVKRSTRQFKVVGARTERIDFTKDVNKVTIAPPGSSVGRRGKSAGWYCEACDETYRDSLSWLDHLNSAQHLRKTRTVISDERATVDQVRERIEYWKNLLKSPQEGSAEYDLKARVAAYHKQRQKEKELKKLRKKQRSNATHAVDDAGIDPQLASVMGITGFGSTKT</sequence>
<dbReference type="HOGENOM" id="CLU_067237_3_0_1"/>
<dbReference type="EMBL" id="KE651166">
    <property type="protein sequence ID" value="EEB05962.1"/>
    <property type="molecule type" value="Genomic_DNA"/>
</dbReference>
<feature type="domain" description="U1-type" evidence="6">
    <location>
        <begin position="59"/>
        <end position="93"/>
    </location>
</feature>
<gene>
    <name evidence="8" type="primary">snu23</name>
    <name evidence="7" type="ORF">SJAG_00989</name>
</gene>
<protein>
    <submittedName>
        <fullName evidence="7">U4/U6 X U5 tri-snRNP complex subunit Snu23</fullName>
    </submittedName>
</protein>
<reference evidence="7 9" key="1">
    <citation type="journal article" date="2011" name="Science">
        <title>Comparative functional genomics of the fission yeasts.</title>
        <authorList>
            <person name="Rhind N."/>
            <person name="Chen Z."/>
            <person name="Yassour M."/>
            <person name="Thompson D.A."/>
            <person name="Haas B.J."/>
            <person name="Habib N."/>
            <person name="Wapinski I."/>
            <person name="Roy S."/>
            <person name="Lin M.F."/>
            <person name="Heiman D.I."/>
            <person name="Young S.K."/>
            <person name="Furuya K."/>
            <person name="Guo Y."/>
            <person name="Pidoux A."/>
            <person name="Chen H.M."/>
            <person name="Robbertse B."/>
            <person name="Goldberg J.M."/>
            <person name="Aoki K."/>
            <person name="Bayne E.H."/>
            <person name="Berlin A.M."/>
            <person name="Desjardins C.A."/>
            <person name="Dobbs E."/>
            <person name="Dukaj L."/>
            <person name="Fan L."/>
            <person name="FitzGerald M.G."/>
            <person name="French C."/>
            <person name="Gujja S."/>
            <person name="Hansen K."/>
            <person name="Keifenheim D."/>
            <person name="Levin J.Z."/>
            <person name="Mosher R.A."/>
            <person name="Mueller C.A."/>
            <person name="Pfiffner J."/>
            <person name="Priest M."/>
            <person name="Russ C."/>
            <person name="Smialowska A."/>
            <person name="Swoboda P."/>
            <person name="Sykes S.M."/>
            <person name="Vaughn M."/>
            <person name="Vengrova S."/>
            <person name="Yoder R."/>
            <person name="Zeng Q."/>
            <person name="Allshire R."/>
            <person name="Baulcombe D."/>
            <person name="Birren B.W."/>
            <person name="Brown W."/>
            <person name="Ekwall K."/>
            <person name="Kellis M."/>
            <person name="Leatherwood J."/>
            <person name="Levin H."/>
            <person name="Margalit H."/>
            <person name="Martienssen R."/>
            <person name="Nieduszynski C.A."/>
            <person name="Spatafora J.W."/>
            <person name="Friedman N."/>
            <person name="Dalgaard J.Z."/>
            <person name="Baumann P."/>
            <person name="Niki H."/>
            <person name="Regev A."/>
            <person name="Nusbaum C."/>
        </authorList>
    </citation>
    <scope>NUCLEOTIDE SEQUENCE [LARGE SCALE GENOMIC DNA]</scope>
    <source>
        <strain evidence="9">yFS275 / FY16936</strain>
    </source>
</reference>
<evidence type="ECO:0000256" key="2">
    <source>
        <dbReference type="ARBA" id="ARBA00022771"/>
    </source>
</evidence>
<feature type="region of interest" description="Disordered" evidence="5">
    <location>
        <begin position="138"/>
        <end position="162"/>
    </location>
</feature>
<evidence type="ECO:0000256" key="4">
    <source>
        <dbReference type="ARBA" id="ARBA00023242"/>
    </source>
</evidence>
<dbReference type="InterPro" id="IPR003604">
    <property type="entry name" value="Matrin/U1-like-C_Znf_C2H2"/>
</dbReference>
<dbReference type="SMART" id="SM00451">
    <property type="entry name" value="ZnF_U1"/>
    <property type="match status" value="1"/>
</dbReference>
<evidence type="ECO:0000256" key="3">
    <source>
        <dbReference type="ARBA" id="ARBA00022833"/>
    </source>
</evidence>
<keyword evidence="4" id="KW-0539">Nucleus</keyword>
<dbReference type="SUPFAM" id="SSF57667">
    <property type="entry name" value="beta-beta-alpha zinc fingers"/>
    <property type="match status" value="1"/>
</dbReference>
<dbReference type="InterPro" id="IPR040107">
    <property type="entry name" value="Snu23"/>
</dbReference>